<proteinExistence type="predicted"/>
<accession>A0A0A9GCY5</accession>
<dbReference type="EMBL" id="GBRH01174961">
    <property type="protein sequence ID" value="JAE22935.1"/>
    <property type="molecule type" value="Transcribed_RNA"/>
</dbReference>
<evidence type="ECO:0000313" key="1">
    <source>
        <dbReference type="EMBL" id="JAE22935.1"/>
    </source>
</evidence>
<reference evidence="1" key="2">
    <citation type="journal article" date="2015" name="Data Brief">
        <title>Shoot transcriptome of the giant reed, Arundo donax.</title>
        <authorList>
            <person name="Barrero R.A."/>
            <person name="Guerrero F.D."/>
            <person name="Moolhuijzen P."/>
            <person name="Goolsby J.A."/>
            <person name="Tidwell J."/>
            <person name="Bellgard S.E."/>
            <person name="Bellgard M.I."/>
        </authorList>
    </citation>
    <scope>NUCLEOTIDE SEQUENCE</scope>
    <source>
        <tissue evidence="1">Shoot tissue taken approximately 20 cm above the soil surface</tissue>
    </source>
</reference>
<sequence length="60" mass="6831">MVAVHSFPSPGFPFHVAFSFRSQREPTTHLQPSHKYTHIKLYMPALSMTSSPRLLLPLPL</sequence>
<reference evidence="1" key="1">
    <citation type="submission" date="2014-09" db="EMBL/GenBank/DDBJ databases">
        <authorList>
            <person name="Magalhaes I.L.F."/>
            <person name="Oliveira U."/>
            <person name="Santos F.R."/>
            <person name="Vidigal T.H.D.A."/>
            <person name="Brescovit A.D."/>
            <person name="Santos A.J."/>
        </authorList>
    </citation>
    <scope>NUCLEOTIDE SEQUENCE</scope>
    <source>
        <tissue evidence="1">Shoot tissue taken approximately 20 cm above the soil surface</tissue>
    </source>
</reference>
<protein>
    <submittedName>
        <fullName evidence="1">Uncharacterized protein</fullName>
    </submittedName>
</protein>
<organism evidence="1">
    <name type="scientific">Arundo donax</name>
    <name type="common">Giant reed</name>
    <name type="synonym">Donax arundinaceus</name>
    <dbReference type="NCBI Taxonomy" id="35708"/>
    <lineage>
        <taxon>Eukaryota</taxon>
        <taxon>Viridiplantae</taxon>
        <taxon>Streptophyta</taxon>
        <taxon>Embryophyta</taxon>
        <taxon>Tracheophyta</taxon>
        <taxon>Spermatophyta</taxon>
        <taxon>Magnoliopsida</taxon>
        <taxon>Liliopsida</taxon>
        <taxon>Poales</taxon>
        <taxon>Poaceae</taxon>
        <taxon>PACMAD clade</taxon>
        <taxon>Arundinoideae</taxon>
        <taxon>Arundineae</taxon>
        <taxon>Arundo</taxon>
    </lineage>
</organism>
<dbReference type="AlphaFoldDB" id="A0A0A9GCY5"/>
<name>A0A0A9GCY5_ARUDO</name>